<dbReference type="InterPro" id="IPR036249">
    <property type="entry name" value="Thioredoxin-like_sf"/>
</dbReference>
<evidence type="ECO:0000259" key="7">
    <source>
        <dbReference type="PROSITE" id="PS50405"/>
    </source>
</evidence>
<dbReference type="PANTHER" id="PTHR43917">
    <property type="match status" value="1"/>
</dbReference>
<evidence type="ECO:0000313" key="8">
    <source>
        <dbReference type="Proteomes" id="UP001165740"/>
    </source>
</evidence>
<evidence type="ECO:0000256" key="5">
    <source>
        <dbReference type="ARBA" id="ARBA00047960"/>
    </source>
</evidence>
<evidence type="ECO:0000256" key="1">
    <source>
        <dbReference type="ARBA" id="ARBA00004496"/>
    </source>
</evidence>
<dbReference type="Proteomes" id="UP001165740">
    <property type="component" value="Chromosome 12"/>
</dbReference>
<dbReference type="PROSITE" id="PS50405">
    <property type="entry name" value="GST_CTER"/>
    <property type="match status" value="1"/>
</dbReference>
<dbReference type="InterPro" id="IPR010987">
    <property type="entry name" value="Glutathione-S-Trfase_C-like"/>
</dbReference>
<dbReference type="InterPro" id="IPR004046">
    <property type="entry name" value="GST_C"/>
</dbReference>
<dbReference type="PROSITE" id="PS50404">
    <property type="entry name" value="GST_NTER"/>
    <property type="match status" value="1"/>
</dbReference>
<dbReference type="InterPro" id="IPR036282">
    <property type="entry name" value="Glutathione-S-Trfase_C_sf"/>
</dbReference>
<gene>
    <name evidence="9" type="primary">LOC106067120</name>
</gene>
<keyword evidence="3" id="KW-0963">Cytoplasm</keyword>
<dbReference type="CDD" id="cd03183">
    <property type="entry name" value="GST_C_Theta"/>
    <property type="match status" value="1"/>
</dbReference>
<protein>
    <submittedName>
        <fullName evidence="9">Glutathione S-transferase theta-3-like isoform X1</fullName>
    </submittedName>
</protein>
<dbReference type="Gene3D" id="1.20.1050.10">
    <property type="match status" value="1"/>
</dbReference>
<dbReference type="GeneID" id="106067120"/>
<evidence type="ECO:0000256" key="2">
    <source>
        <dbReference type="ARBA" id="ARBA00009899"/>
    </source>
</evidence>
<comment type="similarity">
    <text evidence="2">Belongs to the GST superfamily. Theta family.</text>
</comment>
<proteinExistence type="inferred from homology"/>
<dbReference type="RefSeq" id="XP_055861745.1">
    <property type="nucleotide sequence ID" value="XM_056005770.1"/>
</dbReference>
<dbReference type="PANTHER" id="PTHR43917:SF8">
    <property type="entry name" value="GH16740P-RELATED"/>
    <property type="match status" value="1"/>
</dbReference>
<comment type="catalytic activity">
    <reaction evidence="5">
        <text>RX + glutathione = an S-substituted glutathione + a halide anion + H(+)</text>
        <dbReference type="Rhea" id="RHEA:16437"/>
        <dbReference type="ChEBI" id="CHEBI:15378"/>
        <dbReference type="ChEBI" id="CHEBI:16042"/>
        <dbReference type="ChEBI" id="CHEBI:17792"/>
        <dbReference type="ChEBI" id="CHEBI:57925"/>
        <dbReference type="ChEBI" id="CHEBI:90779"/>
        <dbReference type="EC" id="2.5.1.18"/>
    </reaction>
</comment>
<dbReference type="SFLD" id="SFLDS00019">
    <property type="entry name" value="Glutathione_Transferase_(cytos"/>
    <property type="match status" value="1"/>
</dbReference>
<dbReference type="SUPFAM" id="SSF52833">
    <property type="entry name" value="Thioredoxin-like"/>
    <property type="match status" value="1"/>
</dbReference>
<dbReference type="FunFam" id="1.20.1050.10:FF:000039">
    <property type="entry name" value="Glutathione S-transferase theta-1"/>
    <property type="match status" value="1"/>
</dbReference>
<dbReference type="Gene3D" id="3.40.30.10">
    <property type="entry name" value="Glutaredoxin"/>
    <property type="match status" value="1"/>
</dbReference>
<dbReference type="GO" id="GO:0005737">
    <property type="term" value="C:cytoplasm"/>
    <property type="evidence" value="ECO:0007669"/>
    <property type="project" value="UniProtKB-SubCell"/>
</dbReference>
<dbReference type="GO" id="GO:0006749">
    <property type="term" value="P:glutathione metabolic process"/>
    <property type="evidence" value="ECO:0007669"/>
    <property type="project" value="TreeGrafter"/>
</dbReference>
<dbReference type="InterPro" id="IPR040077">
    <property type="entry name" value="GST_C_Theta"/>
</dbReference>
<dbReference type="InterPro" id="IPR051369">
    <property type="entry name" value="GST_Theta"/>
</dbReference>
<dbReference type="Pfam" id="PF02798">
    <property type="entry name" value="GST_N"/>
    <property type="match status" value="1"/>
</dbReference>
<sequence>MVWCTMSFRTKKTQKQHLEIGSLLPDRSFSSLKNKFGLIQDWVSEKCVLTFLPDRQNEHQTDEFKKINPFSLVPVVDDDGFLLTESMAILKYVIGKYELGDHWFPQHNLKKQARVEEYLHWHQFNTRGMCASLFQQLLIIPKSTGKPVNQEEVEKMRKKVSEVLKQLETYFLKTQTYIGGGNEVSIADLFAVCELMQLYACHEHSLYEKSPIIKAWMDRVKNDTNPYFDEAHKIIYRTFDVYKQIASKL</sequence>
<evidence type="ECO:0000256" key="3">
    <source>
        <dbReference type="ARBA" id="ARBA00022490"/>
    </source>
</evidence>
<feature type="domain" description="GST C-terminal" evidence="7">
    <location>
        <begin position="108"/>
        <end position="249"/>
    </location>
</feature>
<dbReference type="InterPro" id="IPR004045">
    <property type="entry name" value="Glutathione_S-Trfase_N"/>
</dbReference>
<evidence type="ECO:0000256" key="4">
    <source>
        <dbReference type="ARBA" id="ARBA00022679"/>
    </source>
</evidence>
<dbReference type="SFLD" id="SFLDG00358">
    <property type="entry name" value="Main_(cytGST)"/>
    <property type="match status" value="1"/>
</dbReference>
<dbReference type="OrthoDB" id="422574at2759"/>
<dbReference type="Pfam" id="PF00043">
    <property type="entry name" value="GST_C"/>
    <property type="match status" value="1"/>
</dbReference>
<keyword evidence="8" id="KW-1185">Reference proteome</keyword>
<dbReference type="InterPro" id="IPR040079">
    <property type="entry name" value="Glutathione_S-Trfase"/>
</dbReference>
<feature type="domain" description="GST N-terminal" evidence="6">
    <location>
        <begin position="1"/>
        <end position="101"/>
    </location>
</feature>
<accession>A0A9W2YGC0</accession>
<keyword evidence="4" id="KW-0808">Transferase</keyword>
<organism evidence="8 9">
    <name type="scientific">Biomphalaria glabrata</name>
    <name type="common">Bloodfluke planorb</name>
    <name type="synonym">Freshwater snail</name>
    <dbReference type="NCBI Taxonomy" id="6526"/>
    <lineage>
        <taxon>Eukaryota</taxon>
        <taxon>Metazoa</taxon>
        <taxon>Spiralia</taxon>
        <taxon>Lophotrochozoa</taxon>
        <taxon>Mollusca</taxon>
        <taxon>Gastropoda</taxon>
        <taxon>Heterobranchia</taxon>
        <taxon>Euthyneura</taxon>
        <taxon>Panpulmonata</taxon>
        <taxon>Hygrophila</taxon>
        <taxon>Lymnaeoidea</taxon>
        <taxon>Planorbidae</taxon>
        <taxon>Biomphalaria</taxon>
    </lineage>
</organism>
<comment type="subcellular location">
    <subcellularLocation>
        <location evidence="1">Cytoplasm</location>
    </subcellularLocation>
</comment>
<reference evidence="9" key="1">
    <citation type="submission" date="2025-08" db="UniProtKB">
        <authorList>
            <consortium name="RefSeq"/>
        </authorList>
    </citation>
    <scope>IDENTIFICATION</scope>
</reference>
<evidence type="ECO:0000313" key="9">
    <source>
        <dbReference type="RefSeq" id="XP_055861745.1"/>
    </source>
</evidence>
<evidence type="ECO:0000259" key="6">
    <source>
        <dbReference type="PROSITE" id="PS50404"/>
    </source>
</evidence>
<dbReference type="SUPFAM" id="SSF47616">
    <property type="entry name" value="GST C-terminal domain-like"/>
    <property type="match status" value="1"/>
</dbReference>
<dbReference type="AlphaFoldDB" id="A0A9W2YGC0"/>
<dbReference type="GO" id="GO:0004364">
    <property type="term" value="F:glutathione transferase activity"/>
    <property type="evidence" value="ECO:0007669"/>
    <property type="project" value="UniProtKB-EC"/>
</dbReference>
<name>A0A9W2YGC0_BIOGL</name>